<reference evidence="13 14" key="1">
    <citation type="submission" date="2024-04" db="EMBL/GenBank/DDBJ databases">
        <title>The reference genome of an endangered Asteraceae, Deinandra increscens subsp. villosa, native to the Central Coast of California.</title>
        <authorList>
            <person name="Guilliams M."/>
            <person name="Hasenstab-Lehman K."/>
            <person name="Meyer R."/>
            <person name="Mcevoy S."/>
        </authorList>
    </citation>
    <scope>NUCLEOTIDE SEQUENCE [LARGE SCALE GENOMIC DNA]</scope>
    <source>
        <tissue evidence="13">Leaf</tissue>
    </source>
</reference>
<dbReference type="SUPFAM" id="SSF54849">
    <property type="entry name" value="GroEL-intermediate domain like"/>
    <property type="match status" value="1"/>
</dbReference>
<dbReference type="InterPro" id="IPR027413">
    <property type="entry name" value="GROEL-like_equatorial_sf"/>
</dbReference>
<dbReference type="AlphaFoldDB" id="A0AAP0CPS2"/>
<organism evidence="13 14">
    <name type="scientific">Deinandra increscens subsp. villosa</name>
    <dbReference type="NCBI Taxonomy" id="3103831"/>
    <lineage>
        <taxon>Eukaryota</taxon>
        <taxon>Viridiplantae</taxon>
        <taxon>Streptophyta</taxon>
        <taxon>Embryophyta</taxon>
        <taxon>Tracheophyta</taxon>
        <taxon>Spermatophyta</taxon>
        <taxon>Magnoliopsida</taxon>
        <taxon>eudicotyledons</taxon>
        <taxon>Gunneridae</taxon>
        <taxon>Pentapetalae</taxon>
        <taxon>asterids</taxon>
        <taxon>campanulids</taxon>
        <taxon>Asterales</taxon>
        <taxon>Asteraceae</taxon>
        <taxon>Asteroideae</taxon>
        <taxon>Heliantheae alliance</taxon>
        <taxon>Madieae</taxon>
        <taxon>Madiinae</taxon>
        <taxon>Deinandra</taxon>
    </lineage>
</organism>
<evidence type="ECO:0000256" key="11">
    <source>
        <dbReference type="SAM" id="Phobius"/>
    </source>
</evidence>
<dbReference type="NCBIfam" id="TIGR02348">
    <property type="entry name" value="GroEL"/>
    <property type="match status" value="1"/>
</dbReference>
<evidence type="ECO:0000256" key="10">
    <source>
        <dbReference type="RuleBase" id="RU000418"/>
    </source>
</evidence>
<evidence type="ECO:0000256" key="6">
    <source>
        <dbReference type="ARBA" id="ARBA00022989"/>
    </source>
</evidence>
<dbReference type="EMBL" id="JBCNJP010000020">
    <property type="protein sequence ID" value="KAK9059991.1"/>
    <property type="molecule type" value="Genomic_DNA"/>
</dbReference>
<feature type="transmembrane region" description="Helical" evidence="11">
    <location>
        <begin position="729"/>
        <end position="756"/>
    </location>
</feature>
<sequence>MVSSLSVAPPISFKNPNACRKSLNPITSMAKEIHFNHDGSTTTKLLAGVSKVAEVIGVTLGPKGRNVVLQNKYGPPKIVNDGETVLKEIQLEDPLENVGVKLVRQAGAKTNDLAGDGSTTSIMLAHGLIAEGVKVIAAGISPIQVSRGIQRTAEALVLELKLMSREVEDHELSDVATISAGNDSEVGNMISEAVGRVGRHGFITIEKGNSTENSLDIVEGMQFDRGYLSKYFTDRRTMKAEFQDCKLLLVDKIITNPKEIYRILEIAVKGEYPIVIIAEGIEKEALAPIIRNKLKGILKAAAVKAPAFGDRKSHYLDDIAILTGGTVVRDDAGLTLDRVKEDMLGTATKVVITKDSTLIVTDGSTQAAVKKRVTQIQRLVENTEENFQKKILNERIARLSGGIAIIKVGAQTQVELKDKQLRMEDAVNATKAAIEEGVVVGGGCCLLRLSIGADIFKRALEYPARQIAKNAGVNGSVVIEKVLSKDDTRYGYNAARNQYEDLMAAGIIDPTKSELPTVGFHMDIIEGLKSIDLEQESFPIYGDFAALPVFAIFFPTVRFFLDRFVFERVGRWLIFDKGQQKLDVETDDRNKKIRKFKESAWKCLYYLSAEVLALAVSYNEPWFTNTNNFWLGPGDQRWPDQKMKLKLKGLYMYTGGFYTYSIFALIFWETRRSDFGVSMGHHLATAILIAMSYMCRFARAGSIILALHDASDVFLEVGKMSKYSGAETLASFSFIVFVISWVVLRLIYYPFWILWSTSYEVVMTLDKEKHIKEGPLYYYVFNTLLYCLLVLHIYWWVLMYRMLVKQIQDRGKLSDDVRSDSDSDKEHED</sequence>
<dbReference type="InterPro" id="IPR006634">
    <property type="entry name" value="TLC-dom"/>
</dbReference>
<dbReference type="Pfam" id="PF03798">
    <property type="entry name" value="TRAM_LAG1_CLN8"/>
    <property type="match status" value="1"/>
</dbReference>
<dbReference type="InterPro" id="IPR027410">
    <property type="entry name" value="TCP-1-like_intermed_sf"/>
</dbReference>
<dbReference type="NCBIfam" id="NF009489">
    <property type="entry name" value="PRK12851.1"/>
    <property type="match status" value="1"/>
</dbReference>
<name>A0AAP0CPS2_9ASTR</name>
<evidence type="ECO:0000256" key="1">
    <source>
        <dbReference type="ARBA" id="ARBA00004141"/>
    </source>
</evidence>
<feature type="transmembrane region" description="Helical" evidence="11">
    <location>
        <begin position="776"/>
        <end position="797"/>
    </location>
</feature>
<keyword evidence="14" id="KW-1185">Reference proteome</keyword>
<evidence type="ECO:0000256" key="8">
    <source>
        <dbReference type="ARBA" id="ARBA00023186"/>
    </source>
</evidence>
<dbReference type="FunFam" id="3.50.7.10:FF:000001">
    <property type="entry name" value="60 kDa chaperonin"/>
    <property type="match status" value="1"/>
</dbReference>
<dbReference type="Gene3D" id="3.50.7.10">
    <property type="entry name" value="GroEL"/>
    <property type="match status" value="1"/>
</dbReference>
<dbReference type="InterPro" id="IPR027409">
    <property type="entry name" value="GroEL-like_apical_dom_sf"/>
</dbReference>
<keyword evidence="7 9" id="KW-0472">Membrane</keyword>
<dbReference type="GO" id="GO:0140662">
    <property type="term" value="F:ATP-dependent protein folding chaperone"/>
    <property type="evidence" value="ECO:0007669"/>
    <property type="project" value="InterPro"/>
</dbReference>
<dbReference type="InterPro" id="IPR001844">
    <property type="entry name" value="Cpn60/GroEL"/>
</dbReference>
<dbReference type="NCBIfam" id="NF009487">
    <property type="entry name" value="PRK12849.1"/>
    <property type="match status" value="1"/>
</dbReference>
<dbReference type="NCBIfam" id="NF000592">
    <property type="entry name" value="PRK00013.1"/>
    <property type="match status" value="1"/>
</dbReference>
<dbReference type="PROSITE" id="PS50922">
    <property type="entry name" value="TLC"/>
    <property type="match status" value="1"/>
</dbReference>
<accession>A0AAP0CPS2</accession>
<dbReference type="Pfam" id="PF00118">
    <property type="entry name" value="Cpn60_TCP1"/>
    <property type="match status" value="1"/>
</dbReference>
<dbReference type="Gene3D" id="3.30.260.10">
    <property type="entry name" value="TCP-1-like chaperonin intermediate domain"/>
    <property type="match status" value="1"/>
</dbReference>
<dbReference type="PANTHER" id="PTHR45633">
    <property type="entry name" value="60 KDA HEAT SHOCK PROTEIN, MITOCHONDRIAL"/>
    <property type="match status" value="1"/>
</dbReference>
<dbReference type="GO" id="GO:0042026">
    <property type="term" value="P:protein refolding"/>
    <property type="evidence" value="ECO:0007669"/>
    <property type="project" value="InterPro"/>
</dbReference>
<comment type="caution">
    <text evidence="13">The sequence shown here is derived from an EMBL/GenBank/DDBJ whole genome shotgun (WGS) entry which is preliminary data.</text>
</comment>
<feature type="transmembrane region" description="Helical" evidence="11">
    <location>
        <begin position="680"/>
        <end position="698"/>
    </location>
</feature>
<evidence type="ECO:0000313" key="13">
    <source>
        <dbReference type="EMBL" id="KAK9059991.1"/>
    </source>
</evidence>
<keyword evidence="8" id="KW-0143">Chaperone</keyword>
<evidence type="ECO:0000256" key="2">
    <source>
        <dbReference type="ARBA" id="ARBA00006607"/>
    </source>
</evidence>
<dbReference type="SMART" id="SM00724">
    <property type="entry name" value="TLC"/>
    <property type="match status" value="1"/>
</dbReference>
<keyword evidence="6 11" id="KW-1133">Transmembrane helix</keyword>
<evidence type="ECO:0000313" key="14">
    <source>
        <dbReference type="Proteomes" id="UP001408789"/>
    </source>
</evidence>
<dbReference type="Proteomes" id="UP001408789">
    <property type="component" value="Unassembled WGS sequence"/>
</dbReference>
<feature type="transmembrane region" description="Helical" evidence="11">
    <location>
        <begin position="650"/>
        <end position="668"/>
    </location>
</feature>
<dbReference type="InterPro" id="IPR002423">
    <property type="entry name" value="Cpn60/GroEL/TCP-1"/>
</dbReference>
<dbReference type="NCBIfam" id="NF009488">
    <property type="entry name" value="PRK12850.1"/>
    <property type="match status" value="1"/>
</dbReference>
<dbReference type="InterPro" id="IPR018370">
    <property type="entry name" value="Chaperonin_Cpn60_CS"/>
</dbReference>
<dbReference type="CDD" id="cd03344">
    <property type="entry name" value="GroEL"/>
    <property type="match status" value="1"/>
</dbReference>
<protein>
    <recommendedName>
        <fullName evidence="12">TLC domain-containing protein</fullName>
    </recommendedName>
</protein>
<feature type="transmembrane region" description="Helical" evidence="11">
    <location>
        <begin position="538"/>
        <end position="561"/>
    </location>
</feature>
<keyword evidence="3 9" id="KW-0812">Transmembrane</keyword>
<evidence type="ECO:0000256" key="4">
    <source>
        <dbReference type="ARBA" id="ARBA00022741"/>
    </source>
</evidence>
<evidence type="ECO:0000259" key="12">
    <source>
        <dbReference type="PROSITE" id="PS50922"/>
    </source>
</evidence>
<gene>
    <name evidence="13" type="ORF">SSX86_020695</name>
</gene>
<dbReference type="GO" id="GO:0005524">
    <property type="term" value="F:ATP binding"/>
    <property type="evidence" value="ECO:0007669"/>
    <property type="project" value="UniProtKB-KW"/>
</dbReference>
<evidence type="ECO:0000256" key="9">
    <source>
        <dbReference type="PROSITE-ProRule" id="PRU00205"/>
    </source>
</evidence>
<evidence type="ECO:0000256" key="7">
    <source>
        <dbReference type="ARBA" id="ARBA00023136"/>
    </source>
</evidence>
<proteinExistence type="inferred from homology"/>
<evidence type="ECO:0000256" key="5">
    <source>
        <dbReference type="ARBA" id="ARBA00022840"/>
    </source>
</evidence>
<dbReference type="PROSITE" id="PS00296">
    <property type="entry name" value="CHAPERONINS_CPN60"/>
    <property type="match status" value="1"/>
</dbReference>
<feature type="domain" description="TLC" evidence="12">
    <location>
        <begin position="594"/>
        <end position="808"/>
    </location>
</feature>
<keyword evidence="5" id="KW-0067">ATP-binding</keyword>
<comment type="similarity">
    <text evidence="2 10">Belongs to the chaperonin (HSP60) family.</text>
</comment>
<dbReference type="SUPFAM" id="SSF48592">
    <property type="entry name" value="GroEL equatorial domain-like"/>
    <property type="match status" value="1"/>
</dbReference>
<dbReference type="Gene3D" id="1.10.560.10">
    <property type="entry name" value="GroEL-like equatorial domain"/>
    <property type="match status" value="1"/>
</dbReference>
<keyword evidence="4" id="KW-0547">Nucleotide-binding</keyword>
<dbReference type="GO" id="GO:0016020">
    <property type="term" value="C:membrane"/>
    <property type="evidence" value="ECO:0007669"/>
    <property type="project" value="UniProtKB-SubCell"/>
</dbReference>
<dbReference type="PRINTS" id="PR00298">
    <property type="entry name" value="CHAPERONIN60"/>
</dbReference>
<evidence type="ECO:0000256" key="3">
    <source>
        <dbReference type="ARBA" id="ARBA00022692"/>
    </source>
</evidence>
<comment type="subcellular location">
    <subcellularLocation>
        <location evidence="1">Membrane</location>
        <topology evidence="1">Multi-pass membrane protein</topology>
    </subcellularLocation>
</comment>
<dbReference type="SUPFAM" id="SSF52029">
    <property type="entry name" value="GroEL apical domain-like"/>
    <property type="match status" value="1"/>
</dbReference>